<dbReference type="SUPFAM" id="SSF46894">
    <property type="entry name" value="C-terminal effector domain of the bipartite response regulators"/>
    <property type="match status" value="1"/>
</dbReference>
<dbReference type="Gene3D" id="3.30.450.20">
    <property type="entry name" value="PAS domain"/>
    <property type="match status" value="1"/>
</dbReference>
<organism evidence="6 7">
    <name type="scientific">Rufibacter roseus</name>
    <dbReference type="NCBI Taxonomy" id="1567108"/>
    <lineage>
        <taxon>Bacteria</taxon>
        <taxon>Pseudomonadati</taxon>
        <taxon>Bacteroidota</taxon>
        <taxon>Cytophagia</taxon>
        <taxon>Cytophagales</taxon>
        <taxon>Hymenobacteraceae</taxon>
        <taxon>Rufibacter</taxon>
    </lineage>
</organism>
<keyword evidence="1" id="KW-0805">Transcription regulation</keyword>
<reference evidence="7" key="1">
    <citation type="journal article" date="2019" name="Int. J. Syst. Evol. Microbiol.">
        <title>The Global Catalogue of Microorganisms (GCM) 10K type strain sequencing project: providing services to taxonomists for standard genome sequencing and annotation.</title>
        <authorList>
            <consortium name="The Broad Institute Genomics Platform"/>
            <consortium name="The Broad Institute Genome Sequencing Center for Infectious Disease"/>
            <person name="Wu L."/>
            <person name="Ma J."/>
        </authorList>
    </citation>
    <scope>NUCLEOTIDE SEQUENCE [LARGE SCALE GENOMIC DNA]</scope>
    <source>
        <strain evidence="7">CGMCC 4.7393</strain>
    </source>
</reference>
<dbReference type="RefSeq" id="WP_066619718.1">
    <property type="nucleotide sequence ID" value="NZ_JBHSYQ010000003.1"/>
</dbReference>
<comment type="caution">
    <text evidence="6">The sequence shown here is derived from an EMBL/GenBank/DDBJ whole genome shotgun (WGS) entry which is preliminary data.</text>
</comment>
<dbReference type="PROSITE" id="PS00622">
    <property type="entry name" value="HTH_LUXR_1"/>
    <property type="match status" value="1"/>
</dbReference>
<dbReference type="InterPro" id="IPR000792">
    <property type="entry name" value="Tscrpt_reg_LuxR_C"/>
</dbReference>
<dbReference type="PRINTS" id="PR00038">
    <property type="entry name" value="HTHLUXR"/>
</dbReference>
<sequence length="257" mass="29543">MSKSNSGTEKNRSLSPSQVFTYFQNQDFEQLIDQYQASLSPEEMFFFIPIIGEEFYYITDLAKAEIIFLKGKVQEITGIEPSKLQLKDLYDIIHPEDKEPMLAAVKLAFEFLFEHPDLPSFENTFYLDCRILLPDNTVKRILRRTTVFKRDEKGNITHTLGIWTNISAHKEAGPLRVSATGPLSHLFTEKFHNWQASSLVLTKRESEILQLVSAGKTSQEIAQQLNLSVHTVNTHRKNMLEKTKLKNTVELVLSHKN</sequence>
<evidence type="ECO:0000313" key="7">
    <source>
        <dbReference type="Proteomes" id="UP001596405"/>
    </source>
</evidence>
<dbReference type="CDD" id="cd00130">
    <property type="entry name" value="PAS"/>
    <property type="match status" value="1"/>
</dbReference>
<evidence type="ECO:0000256" key="1">
    <source>
        <dbReference type="ARBA" id="ARBA00023015"/>
    </source>
</evidence>
<dbReference type="PROSITE" id="PS50043">
    <property type="entry name" value="HTH_LUXR_2"/>
    <property type="match status" value="1"/>
</dbReference>
<dbReference type="SUPFAM" id="SSF55785">
    <property type="entry name" value="PYP-like sensor domain (PAS domain)"/>
    <property type="match status" value="1"/>
</dbReference>
<dbReference type="Pfam" id="PF08447">
    <property type="entry name" value="PAS_3"/>
    <property type="match status" value="1"/>
</dbReference>
<evidence type="ECO:0000259" key="5">
    <source>
        <dbReference type="PROSITE" id="PS50112"/>
    </source>
</evidence>
<dbReference type="InterPro" id="IPR000014">
    <property type="entry name" value="PAS"/>
</dbReference>
<dbReference type="CDD" id="cd06170">
    <property type="entry name" value="LuxR_C_like"/>
    <property type="match status" value="1"/>
</dbReference>
<protein>
    <submittedName>
        <fullName evidence="6">LuxR C-terminal-related transcriptional regulator</fullName>
    </submittedName>
</protein>
<keyword evidence="3" id="KW-0804">Transcription</keyword>
<dbReference type="PANTHER" id="PTHR44688">
    <property type="entry name" value="DNA-BINDING TRANSCRIPTIONAL ACTIVATOR DEVR_DOSR"/>
    <property type="match status" value="1"/>
</dbReference>
<dbReference type="InterPro" id="IPR016032">
    <property type="entry name" value="Sig_transdc_resp-reg_C-effctor"/>
</dbReference>
<feature type="domain" description="PAS" evidence="5">
    <location>
        <begin position="56"/>
        <end position="110"/>
    </location>
</feature>
<dbReference type="EMBL" id="JBHSYQ010000003">
    <property type="protein sequence ID" value="MFC6996195.1"/>
    <property type="molecule type" value="Genomic_DNA"/>
</dbReference>
<dbReference type="Gene3D" id="1.10.10.10">
    <property type="entry name" value="Winged helix-like DNA-binding domain superfamily/Winged helix DNA-binding domain"/>
    <property type="match status" value="1"/>
</dbReference>
<keyword evidence="7" id="KW-1185">Reference proteome</keyword>
<name>A0ABW2DGQ6_9BACT</name>
<proteinExistence type="predicted"/>
<evidence type="ECO:0000313" key="6">
    <source>
        <dbReference type="EMBL" id="MFC6996195.1"/>
    </source>
</evidence>
<dbReference type="InterPro" id="IPR036388">
    <property type="entry name" value="WH-like_DNA-bd_sf"/>
</dbReference>
<accession>A0ABW2DGQ6</accession>
<dbReference type="SMART" id="SM00421">
    <property type="entry name" value="HTH_LUXR"/>
    <property type="match status" value="1"/>
</dbReference>
<keyword evidence="2" id="KW-0238">DNA-binding</keyword>
<dbReference type="InterPro" id="IPR035965">
    <property type="entry name" value="PAS-like_dom_sf"/>
</dbReference>
<evidence type="ECO:0000256" key="2">
    <source>
        <dbReference type="ARBA" id="ARBA00023125"/>
    </source>
</evidence>
<feature type="domain" description="HTH luxR-type" evidence="4">
    <location>
        <begin position="194"/>
        <end position="257"/>
    </location>
</feature>
<dbReference type="Proteomes" id="UP001596405">
    <property type="component" value="Unassembled WGS sequence"/>
</dbReference>
<dbReference type="PROSITE" id="PS50112">
    <property type="entry name" value="PAS"/>
    <property type="match status" value="1"/>
</dbReference>
<dbReference type="InterPro" id="IPR013655">
    <property type="entry name" value="PAS_fold_3"/>
</dbReference>
<evidence type="ECO:0000259" key="4">
    <source>
        <dbReference type="PROSITE" id="PS50043"/>
    </source>
</evidence>
<dbReference type="Pfam" id="PF00196">
    <property type="entry name" value="GerE"/>
    <property type="match status" value="1"/>
</dbReference>
<gene>
    <name evidence="6" type="ORF">ACFQHR_01105</name>
</gene>
<dbReference type="PANTHER" id="PTHR44688:SF16">
    <property type="entry name" value="DNA-BINDING TRANSCRIPTIONAL ACTIVATOR DEVR_DOSR"/>
    <property type="match status" value="1"/>
</dbReference>
<evidence type="ECO:0000256" key="3">
    <source>
        <dbReference type="ARBA" id="ARBA00023163"/>
    </source>
</evidence>